<sequence>MATTRWCSDIHGAGRRHYVGDVFRSSGCLRFREKGEVKSATSIVVVAAPKTATGAMAAGTPWKLSVRDGGRGGCQVPV</sequence>
<accession>A0A4D6LG79</accession>
<protein>
    <submittedName>
        <fullName evidence="1">Uncharacterized protein</fullName>
    </submittedName>
</protein>
<gene>
    <name evidence="1" type="ORF">DEO72_LG3g1859</name>
</gene>
<organism evidence="1 2">
    <name type="scientific">Vigna unguiculata</name>
    <name type="common">Cowpea</name>
    <dbReference type="NCBI Taxonomy" id="3917"/>
    <lineage>
        <taxon>Eukaryota</taxon>
        <taxon>Viridiplantae</taxon>
        <taxon>Streptophyta</taxon>
        <taxon>Embryophyta</taxon>
        <taxon>Tracheophyta</taxon>
        <taxon>Spermatophyta</taxon>
        <taxon>Magnoliopsida</taxon>
        <taxon>eudicotyledons</taxon>
        <taxon>Gunneridae</taxon>
        <taxon>Pentapetalae</taxon>
        <taxon>rosids</taxon>
        <taxon>fabids</taxon>
        <taxon>Fabales</taxon>
        <taxon>Fabaceae</taxon>
        <taxon>Papilionoideae</taxon>
        <taxon>50 kb inversion clade</taxon>
        <taxon>NPAAA clade</taxon>
        <taxon>indigoferoid/millettioid clade</taxon>
        <taxon>Phaseoleae</taxon>
        <taxon>Vigna</taxon>
    </lineage>
</organism>
<evidence type="ECO:0000313" key="2">
    <source>
        <dbReference type="Proteomes" id="UP000501690"/>
    </source>
</evidence>
<proteinExistence type="predicted"/>
<keyword evidence="2" id="KW-1185">Reference proteome</keyword>
<dbReference type="Proteomes" id="UP000501690">
    <property type="component" value="Linkage Group LG3"/>
</dbReference>
<name>A0A4D6LG79_VIGUN</name>
<dbReference type="EMBL" id="CP039347">
    <property type="protein sequence ID" value="QCD87325.1"/>
    <property type="molecule type" value="Genomic_DNA"/>
</dbReference>
<reference evidence="1 2" key="1">
    <citation type="submission" date="2019-04" db="EMBL/GenBank/DDBJ databases">
        <title>An improved genome assembly and genetic linkage map for asparagus bean, Vigna unguiculata ssp. sesquipedialis.</title>
        <authorList>
            <person name="Xia Q."/>
            <person name="Zhang R."/>
            <person name="Dong Y."/>
        </authorList>
    </citation>
    <scope>NUCLEOTIDE SEQUENCE [LARGE SCALE GENOMIC DNA]</scope>
    <source>
        <tissue evidence="1">Leaf</tissue>
    </source>
</reference>
<dbReference type="AlphaFoldDB" id="A0A4D6LG79"/>
<evidence type="ECO:0000313" key="1">
    <source>
        <dbReference type="EMBL" id="QCD87325.1"/>
    </source>
</evidence>